<keyword evidence="9" id="KW-0378">Hydrolase</keyword>
<evidence type="ECO:0000256" key="5">
    <source>
        <dbReference type="ARBA" id="ARBA00022722"/>
    </source>
</evidence>
<evidence type="ECO:0000256" key="11">
    <source>
        <dbReference type="ARBA" id="ARBA00023128"/>
    </source>
</evidence>
<dbReference type="SMART" id="SM00892">
    <property type="entry name" value="Endonuclease_NS"/>
    <property type="match status" value="1"/>
</dbReference>
<evidence type="ECO:0000256" key="10">
    <source>
        <dbReference type="ARBA" id="ARBA00022946"/>
    </source>
</evidence>
<dbReference type="SMART" id="SM00477">
    <property type="entry name" value="NUC"/>
    <property type="match status" value="1"/>
</dbReference>
<evidence type="ECO:0000256" key="18">
    <source>
        <dbReference type="SAM" id="MobiDB-lite"/>
    </source>
</evidence>
<evidence type="ECO:0000256" key="3">
    <source>
        <dbReference type="ARBA" id="ARBA00010052"/>
    </source>
</evidence>
<evidence type="ECO:0000259" key="21">
    <source>
        <dbReference type="SMART" id="SM00892"/>
    </source>
</evidence>
<evidence type="ECO:0000256" key="1">
    <source>
        <dbReference type="ARBA" id="ARBA00001968"/>
    </source>
</evidence>
<keyword evidence="10" id="KW-0809">Transit peptide</keyword>
<keyword evidence="22" id="KW-1185">Reference proteome</keyword>
<dbReference type="GO" id="GO:0005743">
    <property type="term" value="C:mitochondrial inner membrane"/>
    <property type="evidence" value="ECO:0007669"/>
    <property type="project" value="UniProtKB-SubCell"/>
</dbReference>
<keyword evidence="5" id="KW-0540">Nuclease</keyword>
<evidence type="ECO:0000256" key="7">
    <source>
        <dbReference type="ARBA" id="ARBA00022759"/>
    </source>
</evidence>
<evidence type="ECO:0000256" key="15">
    <source>
        <dbReference type="ARBA" id="ARBA00081050"/>
    </source>
</evidence>
<evidence type="ECO:0000256" key="2">
    <source>
        <dbReference type="ARBA" id="ARBA00004273"/>
    </source>
</evidence>
<dbReference type="InterPro" id="IPR001604">
    <property type="entry name" value="Endo_G_ENPP1-like_dom"/>
</dbReference>
<keyword evidence="7" id="KW-0255">Endonuclease</keyword>
<dbReference type="InterPro" id="IPR020821">
    <property type="entry name" value="ENPP1-3/EXOG-like_nuc-like"/>
</dbReference>
<feature type="active site" description="Proton acceptor" evidence="16">
    <location>
        <position position="140"/>
    </location>
</feature>
<dbReference type="GO" id="GO:0003676">
    <property type="term" value="F:nucleic acid binding"/>
    <property type="evidence" value="ECO:0007669"/>
    <property type="project" value="InterPro"/>
</dbReference>
<evidence type="ECO:0000259" key="20">
    <source>
        <dbReference type="SMART" id="SM00477"/>
    </source>
</evidence>
<dbReference type="AlphaFoldDB" id="A0A8M1KU92"/>
<comment type="function">
    <text evidence="13">Endo/exonuclease with nicking activity towards supercoiled DNA, a preference for single-stranded DNA and 5'-3' exonuclease activity.</text>
</comment>
<evidence type="ECO:0000256" key="13">
    <source>
        <dbReference type="ARBA" id="ARBA00053281"/>
    </source>
</evidence>
<sequence length="365" mass="40897">MSSKLKSLTFLSGFVCGAAVSTGSCVAGIQLYLQRSEEHNDRLSEPNDRPADPTESQAQQDIGRYGLPLTGAETRYYANHTLSYDQVRRIPRWVAEHLSNTKLRGEANRKHCRFRPDPTVPQAFTAHNDDYLGSGWSRGHMAPAGDNKASTQSMTETFYLSNIVPQNYENNAGFWNRLEMYCRDLTKRFEDVWVVSGPLVLPEVGDDGKKTASYQLIGKDDVAVPTHLFKVILARRTPSSDTLALGAFVVPNHPIGFDHSLAEYGVSLSDLERMSGLSFFPEVDPTLTLGNLCELDSCHLMDFKEFTLYITGRKVGGARSSEKLEKTMAELKEMGIVPDDYLLKLYQRKKEELRQKETPEGKMGN</sequence>
<evidence type="ECO:0000256" key="12">
    <source>
        <dbReference type="ARBA" id="ARBA00023136"/>
    </source>
</evidence>
<comment type="subunit">
    <text evidence="4">Homodimer.</text>
</comment>
<gene>
    <name evidence="23" type="primary">LOC105894755</name>
</gene>
<keyword evidence="19" id="KW-0732">Signal</keyword>
<dbReference type="GO" id="GO:0006309">
    <property type="term" value="P:apoptotic DNA fragmentation"/>
    <property type="evidence" value="ECO:0007669"/>
    <property type="project" value="TreeGrafter"/>
</dbReference>
<feature type="chain" id="PRO_5035449186" description="Nuclease EXOG, mitochondrial" evidence="19">
    <location>
        <begin position="20"/>
        <end position="365"/>
    </location>
</feature>
<dbReference type="Pfam" id="PF18026">
    <property type="entry name" value="Exog_C"/>
    <property type="match status" value="1"/>
</dbReference>
<comment type="similarity">
    <text evidence="3">Belongs to the DNA/RNA non-specific endonuclease family.</text>
</comment>
<dbReference type="Pfam" id="PF01223">
    <property type="entry name" value="Endonuclease_NS"/>
    <property type="match status" value="1"/>
</dbReference>
<comment type="subcellular location">
    <subcellularLocation>
        <location evidence="2">Mitochondrion inner membrane</location>
    </subcellularLocation>
</comment>
<evidence type="ECO:0000256" key="9">
    <source>
        <dbReference type="ARBA" id="ARBA00022801"/>
    </source>
</evidence>
<dbReference type="FunFam" id="3.40.570.10:FF:000003">
    <property type="entry name" value="Nuclease EXOG, mitochondrial"/>
    <property type="match status" value="1"/>
</dbReference>
<dbReference type="KEGG" id="char:105894755"/>
<accession>A0A8M1KU92</accession>
<evidence type="ECO:0000256" key="6">
    <source>
        <dbReference type="ARBA" id="ARBA00022723"/>
    </source>
</evidence>
<reference evidence="23" key="1">
    <citation type="submission" date="2025-08" db="UniProtKB">
        <authorList>
            <consortium name="RefSeq"/>
        </authorList>
    </citation>
    <scope>IDENTIFICATION</scope>
</reference>
<dbReference type="OrthoDB" id="5418055at2759"/>
<feature type="domain" description="ENPP1-3/EXOG-like endonuclease/phosphodiesterase" evidence="20">
    <location>
        <begin position="77"/>
        <end position="286"/>
    </location>
</feature>
<feature type="region of interest" description="Disordered" evidence="18">
    <location>
        <begin position="37"/>
        <end position="62"/>
    </location>
</feature>
<keyword evidence="11" id="KW-0496">Mitochondrion</keyword>
<protein>
    <recommendedName>
        <fullName evidence="14">Nuclease EXOG, mitochondrial</fullName>
    </recommendedName>
    <alternativeName>
        <fullName evidence="15">Endonuclease G-like 1</fullName>
    </alternativeName>
</protein>
<evidence type="ECO:0000313" key="23">
    <source>
        <dbReference type="RefSeq" id="XP_042566225.1"/>
    </source>
</evidence>
<dbReference type="PROSITE" id="PS51257">
    <property type="entry name" value="PROKAR_LIPOPROTEIN"/>
    <property type="match status" value="1"/>
</dbReference>
<keyword evidence="8" id="KW-0999">Mitochondrion inner membrane</keyword>
<dbReference type="GO" id="GO:0005634">
    <property type="term" value="C:nucleus"/>
    <property type="evidence" value="ECO:0007669"/>
    <property type="project" value="TreeGrafter"/>
</dbReference>
<proteinExistence type="inferred from homology"/>
<feature type="compositionally biased region" description="Basic and acidic residues" evidence="18">
    <location>
        <begin position="37"/>
        <end position="52"/>
    </location>
</feature>
<dbReference type="GeneID" id="105894755"/>
<dbReference type="GO" id="GO:0008409">
    <property type="term" value="F:5'-3' exonuclease activity"/>
    <property type="evidence" value="ECO:0007669"/>
    <property type="project" value="TreeGrafter"/>
</dbReference>
<dbReference type="RefSeq" id="XP_042566225.1">
    <property type="nucleotide sequence ID" value="XM_042710291.1"/>
</dbReference>
<dbReference type="GO" id="GO:0004521">
    <property type="term" value="F:RNA endonuclease activity"/>
    <property type="evidence" value="ECO:0007669"/>
    <property type="project" value="TreeGrafter"/>
</dbReference>
<organism evidence="22 23">
    <name type="scientific">Clupea harengus</name>
    <name type="common">Atlantic herring</name>
    <dbReference type="NCBI Taxonomy" id="7950"/>
    <lineage>
        <taxon>Eukaryota</taxon>
        <taxon>Metazoa</taxon>
        <taxon>Chordata</taxon>
        <taxon>Craniata</taxon>
        <taxon>Vertebrata</taxon>
        <taxon>Euteleostomi</taxon>
        <taxon>Actinopterygii</taxon>
        <taxon>Neopterygii</taxon>
        <taxon>Teleostei</taxon>
        <taxon>Clupei</taxon>
        <taxon>Clupeiformes</taxon>
        <taxon>Clupeoidei</taxon>
        <taxon>Clupeidae</taxon>
        <taxon>Clupea</taxon>
    </lineage>
</organism>
<name>A0A8M1KU92_CLUHA</name>
<dbReference type="GO" id="GO:0000014">
    <property type="term" value="F:single-stranded DNA endodeoxyribonuclease activity"/>
    <property type="evidence" value="ECO:0007669"/>
    <property type="project" value="TreeGrafter"/>
</dbReference>
<evidence type="ECO:0000313" key="22">
    <source>
        <dbReference type="Proteomes" id="UP000515152"/>
    </source>
</evidence>
<dbReference type="PANTHER" id="PTHR13966:SF19">
    <property type="entry name" value="NUCLEASE EXOG, MITOCHONDRIAL"/>
    <property type="match status" value="1"/>
</dbReference>
<dbReference type="InterPro" id="IPR040255">
    <property type="entry name" value="Non-specific_endonuclease"/>
</dbReference>
<feature type="signal peptide" evidence="19">
    <location>
        <begin position="1"/>
        <end position="19"/>
    </location>
</feature>
<feature type="binding site" evidence="17">
    <location>
        <position position="171"/>
    </location>
    <ligand>
        <name>Mg(2+)</name>
        <dbReference type="ChEBI" id="CHEBI:18420"/>
        <note>catalytic</note>
    </ligand>
</feature>
<evidence type="ECO:0000256" key="8">
    <source>
        <dbReference type="ARBA" id="ARBA00022792"/>
    </source>
</evidence>
<comment type="cofactor">
    <cofactor evidence="1">
        <name>a divalent metal cation</name>
        <dbReference type="ChEBI" id="CHEBI:60240"/>
    </cofactor>
</comment>
<keyword evidence="6 17" id="KW-0479">Metal-binding</keyword>
<keyword evidence="12" id="KW-0472">Membrane</keyword>
<dbReference type="Proteomes" id="UP000515152">
    <property type="component" value="Chromosome 17"/>
</dbReference>
<evidence type="ECO:0000256" key="14">
    <source>
        <dbReference type="ARBA" id="ARBA00074243"/>
    </source>
</evidence>
<evidence type="ECO:0000256" key="19">
    <source>
        <dbReference type="SAM" id="SignalP"/>
    </source>
</evidence>
<evidence type="ECO:0000256" key="17">
    <source>
        <dbReference type="PIRSR" id="PIRSR640255-2"/>
    </source>
</evidence>
<feature type="domain" description="DNA/RNA non-specific endonuclease/pyrophosphatase/phosphodiesterase" evidence="21">
    <location>
        <begin position="76"/>
        <end position="286"/>
    </location>
</feature>
<dbReference type="PANTHER" id="PTHR13966">
    <property type="entry name" value="ENDONUCLEASE RELATED"/>
    <property type="match status" value="1"/>
</dbReference>
<dbReference type="InterPro" id="IPR041003">
    <property type="entry name" value="Exog_C"/>
</dbReference>
<evidence type="ECO:0000256" key="4">
    <source>
        <dbReference type="ARBA" id="ARBA00011738"/>
    </source>
</evidence>
<dbReference type="GO" id="GO:0046872">
    <property type="term" value="F:metal ion binding"/>
    <property type="evidence" value="ECO:0007669"/>
    <property type="project" value="UniProtKB-KW"/>
</dbReference>
<dbReference type="CDD" id="cd00091">
    <property type="entry name" value="NUC"/>
    <property type="match status" value="1"/>
</dbReference>
<evidence type="ECO:0000256" key="16">
    <source>
        <dbReference type="PIRSR" id="PIRSR640255-1"/>
    </source>
</evidence>